<protein>
    <recommendedName>
        <fullName evidence="8">Molybdenum cofactor guanylyltransferase</fullName>
        <shortName evidence="8">MoCo guanylyltransferase</shortName>
        <ecNumber evidence="8">2.7.7.77</ecNumber>
    </recommendedName>
    <alternativeName>
        <fullName evidence="8">GTP:molybdopterin guanylyltransferase</fullName>
    </alternativeName>
    <alternativeName>
        <fullName evidence="8">Mo-MPT guanylyltransferase</fullName>
    </alternativeName>
    <alternativeName>
        <fullName evidence="8">Molybdopterin guanylyltransferase</fullName>
    </alternativeName>
    <alternativeName>
        <fullName evidence="8">Molybdopterin-guanine dinucleotide synthase</fullName>
        <shortName evidence="8">MGD synthase</shortName>
    </alternativeName>
</protein>
<evidence type="ECO:0000259" key="9">
    <source>
        <dbReference type="Pfam" id="PF12804"/>
    </source>
</evidence>
<dbReference type="HAMAP" id="MF_00316">
    <property type="entry name" value="MobA"/>
    <property type="match status" value="1"/>
</dbReference>
<evidence type="ECO:0000256" key="4">
    <source>
        <dbReference type="ARBA" id="ARBA00022741"/>
    </source>
</evidence>
<gene>
    <name evidence="8 10" type="primary">mobA</name>
    <name evidence="10" type="ORF">GIW81_08820</name>
</gene>
<feature type="binding site" evidence="8">
    <location>
        <position position="109"/>
    </location>
    <ligand>
        <name>Mg(2+)</name>
        <dbReference type="ChEBI" id="CHEBI:18420"/>
    </ligand>
</feature>
<comment type="domain">
    <text evidence="8">The N-terminal domain determines nucleotide recognition and specific binding, while the C-terminal domain determines the specific binding to the target protein.</text>
</comment>
<comment type="cofactor">
    <cofactor evidence="8">
        <name>Mg(2+)</name>
        <dbReference type="ChEBI" id="CHEBI:18420"/>
    </cofactor>
</comment>
<keyword evidence="11" id="KW-1185">Reference proteome</keyword>
<keyword evidence="7 8" id="KW-0501">Molybdenum cofactor biosynthesis</keyword>
<dbReference type="InterPro" id="IPR029044">
    <property type="entry name" value="Nucleotide-diphossugar_trans"/>
</dbReference>
<comment type="catalytic activity">
    <reaction evidence="8">
        <text>Mo-molybdopterin + GTP + H(+) = Mo-molybdopterin guanine dinucleotide + diphosphate</text>
        <dbReference type="Rhea" id="RHEA:34243"/>
        <dbReference type="ChEBI" id="CHEBI:15378"/>
        <dbReference type="ChEBI" id="CHEBI:33019"/>
        <dbReference type="ChEBI" id="CHEBI:37565"/>
        <dbReference type="ChEBI" id="CHEBI:71302"/>
        <dbReference type="ChEBI" id="CHEBI:71310"/>
        <dbReference type="EC" id="2.7.7.77"/>
    </reaction>
</comment>
<dbReference type="Proteomes" id="UP000440694">
    <property type="component" value="Unassembled WGS sequence"/>
</dbReference>
<dbReference type="GO" id="GO:1902758">
    <property type="term" value="P:bis(molybdopterin guanine dinucleotide)molybdenum biosynthetic process"/>
    <property type="evidence" value="ECO:0007669"/>
    <property type="project" value="TreeGrafter"/>
</dbReference>
<proteinExistence type="inferred from homology"/>
<dbReference type="AlphaFoldDB" id="A0A6I3KFR2"/>
<dbReference type="InterPro" id="IPR025877">
    <property type="entry name" value="MobA-like_NTP_Trfase"/>
</dbReference>
<comment type="subunit">
    <text evidence="8">Monomer.</text>
</comment>
<evidence type="ECO:0000256" key="6">
    <source>
        <dbReference type="ARBA" id="ARBA00023134"/>
    </source>
</evidence>
<evidence type="ECO:0000256" key="7">
    <source>
        <dbReference type="ARBA" id="ARBA00023150"/>
    </source>
</evidence>
<feature type="binding site" evidence="8">
    <location>
        <position position="28"/>
    </location>
    <ligand>
        <name>GTP</name>
        <dbReference type="ChEBI" id="CHEBI:37565"/>
    </ligand>
</feature>
<comment type="function">
    <text evidence="8">Transfers a GMP moiety from GTP to Mo-molybdopterin (Mo-MPT) cofactor (Moco or molybdenum cofactor) to form Mo-molybdopterin guanine dinucleotide (Mo-MGD) cofactor.</text>
</comment>
<dbReference type="GO" id="GO:0061603">
    <property type="term" value="F:molybdenum cofactor guanylyltransferase activity"/>
    <property type="evidence" value="ECO:0007669"/>
    <property type="project" value="UniProtKB-EC"/>
</dbReference>
<dbReference type="RefSeq" id="WP_154738863.1">
    <property type="nucleotide sequence ID" value="NZ_WMBQ01000001.1"/>
</dbReference>
<dbReference type="NCBIfam" id="TIGR02665">
    <property type="entry name" value="molyb_mobA"/>
    <property type="match status" value="1"/>
</dbReference>
<feature type="binding site" evidence="8">
    <location>
        <begin position="15"/>
        <end position="17"/>
    </location>
    <ligand>
        <name>GTP</name>
        <dbReference type="ChEBI" id="CHEBI:37565"/>
    </ligand>
</feature>
<comment type="caution">
    <text evidence="10">The sequence shown here is derived from an EMBL/GenBank/DDBJ whole genome shotgun (WGS) entry which is preliminary data.</text>
</comment>
<dbReference type="GO" id="GO:0005525">
    <property type="term" value="F:GTP binding"/>
    <property type="evidence" value="ECO:0007669"/>
    <property type="project" value="UniProtKB-UniRule"/>
</dbReference>
<dbReference type="Pfam" id="PF12804">
    <property type="entry name" value="NTP_transf_3"/>
    <property type="match status" value="1"/>
</dbReference>
<dbReference type="EMBL" id="WMBQ01000001">
    <property type="protein sequence ID" value="MTD94435.1"/>
    <property type="molecule type" value="Genomic_DNA"/>
</dbReference>
<name>A0A6I3KFR2_9HYPH</name>
<evidence type="ECO:0000256" key="1">
    <source>
        <dbReference type="ARBA" id="ARBA00022490"/>
    </source>
</evidence>
<evidence type="ECO:0000313" key="11">
    <source>
        <dbReference type="Proteomes" id="UP000440694"/>
    </source>
</evidence>
<comment type="similarity">
    <text evidence="8">Belongs to the MobA family.</text>
</comment>
<keyword evidence="3 8" id="KW-0479">Metal-binding</keyword>
<evidence type="ECO:0000256" key="2">
    <source>
        <dbReference type="ARBA" id="ARBA00022679"/>
    </source>
</evidence>
<dbReference type="PANTHER" id="PTHR19136">
    <property type="entry name" value="MOLYBDENUM COFACTOR GUANYLYLTRANSFERASE"/>
    <property type="match status" value="1"/>
</dbReference>
<evidence type="ECO:0000256" key="8">
    <source>
        <dbReference type="HAMAP-Rule" id="MF_00316"/>
    </source>
</evidence>
<comment type="subcellular location">
    <subcellularLocation>
        <location evidence="8">Cytoplasm</location>
    </subcellularLocation>
</comment>
<evidence type="ECO:0000256" key="3">
    <source>
        <dbReference type="ARBA" id="ARBA00022723"/>
    </source>
</evidence>
<evidence type="ECO:0000313" key="10">
    <source>
        <dbReference type="EMBL" id="MTD94435.1"/>
    </source>
</evidence>
<dbReference type="EC" id="2.7.7.77" evidence="8"/>
<organism evidence="10 11">
    <name type="scientific">Hyphomicrobium album</name>
    <dbReference type="NCBI Taxonomy" id="2665159"/>
    <lineage>
        <taxon>Bacteria</taxon>
        <taxon>Pseudomonadati</taxon>
        <taxon>Pseudomonadota</taxon>
        <taxon>Alphaproteobacteria</taxon>
        <taxon>Hyphomicrobiales</taxon>
        <taxon>Hyphomicrobiaceae</taxon>
        <taxon>Hyphomicrobium</taxon>
    </lineage>
</organism>
<reference evidence="10 11" key="1">
    <citation type="submission" date="2019-11" db="EMBL/GenBank/DDBJ databases">
        <title>Identification of a novel strain.</title>
        <authorList>
            <person name="Xu Q."/>
            <person name="Wang G."/>
        </authorList>
    </citation>
    <scope>NUCLEOTIDE SEQUENCE [LARGE SCALE GENOMIC DNA]</scope>
    <source>
        <strain evidence="11">xq</strain>
    </source>
</reference>
<feature type="binding site" evidence="8">
    <location>
        <position position="109"/>
    </location>
    <ligand>
        <name>GTP</name>
        <dbReference type="ChEBI" id="CHEBI:37565"/>
    </ligand>
</feature>
<evidence type="ECO:0000256" key="5">
    <source>
        <dbReference type="ARBA" id="ARBA00022842"/>
    </source>
</evidence>
<keyword evidence="2 8" id="KW-0808">Transferase</keyword>
<accession>A0A6I3KFR2</accession>
<dbReference type="PANTHER" id="PTHR19136:SF81">
    <property type="entry name" value="MOLYBDENUM COFACTOR GUANYLYLTRANSFERASE"/>
    <property type="match status" value="1"/>
</dbReference>
<dbReference type="SUPFAM" id="SSF53448">
    <property type="entry name" value="Nucleotide-diphospho-sugar transferases"/>
    <property type="match status" value="1"/>
</dbReference>
<keyword evidence="10" id="KW-0548">Nucleotidyltransferase</keyword>
<dbReference type="InterPro" id="IPR013482">
    <property type="entry name" value="Molybde_CF_guanTrfase"/>
</dbReference>
<keyword evidence="1 8" id="KW-0963">Cytoplasm</keyword>
<dbReference type="Gene3D" id="3.90.550.10">
    <property type="entry name" value="Spore Coat Polysaccharide Biosynthesis Protein SpsA, Chain A"/>
    <property type="match status" value="1"/>
</dbReference>
<feature type="binding site" evidence="8">
    <location>
        <position position="56"/>
    </location>
    <ligand>
        <name>GTP</name>
        <dbReference type="ChEBI" id="CHEBI:37565"/>
    </ligand>
</feature>
<feature type="binding site" evidence="8">
    <location>
        <position position="74"/>
    </location>
    <ligand>
        <name>GTP</name>
        <dbReference type="ChEBI" id="CHEBI:37565"/>
    </ligand>
</feature>
<sequence>MRTSEIDAEVTGVLLAGGRSSRMGGREKALLDIGGKPMLLHVLERLRPQVGRIVINANGDPARFSGCCLPVVSDSIEGYAGPLAGLHAGMAWALSETPEARYIASVPVDCPFLPLDLVARLKAALLSKHASCAIAASHGERHPVAGLWRTDLIGAVAESLQQNVRALHRFTDAQGCAVADFAPVVIGGSSIDPFFNVNAPADLEKARSLFASETARG</sequence>
<dbReference type="GO" id="GO:0005737">
    <property type="term" value="C:cytoplasm"/>
    <property type="evidence" value="ECO:0007669"/>
    <property type="project" value="UniProtKB-SubCell"/>
</dbReference>
<dbReference type="CDD" id="cd02503">
    <property type="entry name" value="MobA"/>
    <property type="match status" value="1"/>
</dbReference>
<dbReference type="GO" id="GO:0046872">
    <property type="term" value="F:metal ion binding"/>
    <property type="evidence" value="ECO:0007669"/>
    <property type="project" value="UniProtKB-KW"/>
</dbReference>
<keyword evidence="5 8" id="KW-0460">Magnesium</keyword>
<keyword evidence="4 8" id="KW-0547">Nucleotide-binding</keyword>
<keyword evidence="6 8" id="KW-0342">GTP-binding</keyword>
<feature type="domain" description="MobA-like NTP transferase" evidence="9">
    <location>
        <begin position="12"/>
        <end position="168"/>
    </location>
</feature>